<dbReference type="InterPro" id="IPR002885">
    <property type="entry name" value="PPR_rpt"/>
</dbReference>
<dbReference type="PANTHER" id="PTHR47939">
    <property type="entry name" value="MEMBRANE-ASSOCIATED SALT-INDUCIBLE PROTEIN-LIKE"/>
    <property type="match status" value="1"/>
</dbReference>
<comment type="caution">
    <text evidence="4">The sequence shown here is derived from an EMBL/GenBank/DDBJ whole genome shotgun (WGS) entry which is preliminary data.</text>
</comment>
<proteinExistence type="inferred from homology"/>
<gene>
    <name evidence="4" type="ORF">STAS_30451</name>
</gene>
<comment type="similarity">
    <text evidence="1">Belongs to the PPR family. P subfamily.</text>
</comment>
<dbReference type="PANTHER" id="PTHR47939:SF9">
    <property type="entry name" value="(WILD MALAYSIAN BANANA) HYPOTHETICAL PROTEIN"/>
    <property type="match status" value="1"/>
</dbReference>
<dbReference type="Pfam" id="PF13041">
    <property type="entry name" value="PPR_2"/>
    <property type="match status" value="1"/>
</dbReference>
<accession>A0A5A7R9F7</accession>
<feature type="repeat" description="PPR" evidence="3">
    <location>
        <begin position="400"/>
        <end position="434"/>
    </location>
</feature>
<feature type="repeat" description="PPR" evidence="3">
    <location>
        <begin position="295"/>
        <end position="329"/>
    </location>
</feature>
<evidence type="ECO:0000256" key="2">
    <source>
        <dbReference type="ARBA" id="ARBA00022737"/>
    </source>
</evidence>
<dbReference type="Gene3D" id="1.25.40.10">
    <property type="entry name" value="Tetratricopeptide repeat domain"/>
    <property type="match status" value="3"/>
</dbReference>
<evidence type="ECO:0000256" key="3">
    <source>
        <dbReference type="PROSITE-ProRule" id="PRU00708"/>
    </source>
</evidence>
<feature type="repeat" description="PPR" evidence="3">
    <location>
        <begin position="12"/>
        <end position="46"/>
    </location>
</feature>
<reference evidence="5" key="1">
    <citation type="journal article" date="2019" name="Curr. Biol.">
        <title>Genome Sequence of Striga asiatica Provides Insight into the Evolution of Plant Parasitism.</title>
        <authorList>
            <person name="Yoshida S."/>
            <person name="Kim S."/>
            <person name="Wafula E.K."/>
            <person name="Tanskanen J."/>
            <person name="Kim Y.M."/>
            <person name="Honaas L."/>
            <person name="Yang Z."/>
            <person name="Spallek T."/>
            <person name="Conn C.E."/>
            <person name="Ichihashi Y."/>
            <person name="Cheong K."/>
            <person name="Cui S."/>
            <person name="Der J.P."/>
            <person name="Gundlach H."/>
            <person name="Jiao Y."/>
            <person name="Hori C."/>
            <person name="Ishida J.K."/>
            <person name="Kasahara H."/>
            <person name="Kiba T."/>
            <person name="Kim M.S."/>
            <person name="Koo N."/>
            <person name="Laohavisit A."/>
            <person name="Lee Y.H."/>
            <person name="Lumba S."/>
            <person name="McCourt P."/>
            <person name="Mortimer J.C."/>
            <person name="Mutuku J.M."/>
            <person name="Nomura T."/>
            <person name="Sasaki-Sekimoto Y."/>
            <person name="Seto Y."/>
            <person name="Wang Y."/>
            <person name="Wakatake T."/>
            <person name="Sakakibara H."/>
            <person name="Demura T."/>
            <person name="Yamaguchi S."/>
            <person name="Yoneyama K."/>
            <person name="Manabe R.I."/>
            <person name="Nelson D.C."/>
            <person name="Schulman A.H."/>
            <person name="Timko M.P."/>
            <person name="dePamphilis C.W."/>
            <person name="Choi D."/>
            <person name="Shirasu K."/>
        </authorList>
    </citation>
    <scope>NUCLEOTIDE SEQUENCE [LARGE SCALE GENOMIC DNA]</scope>
    <source>
        <strain evidence="5">cv. UVA1</strain>
    </source>
</reference>
<dbReference type="OrthoDB" id="185373at2759"/>
<keyword evidence="2" id="KW-0677">Repeat</keyword>
<feature type="repeat" description="PPR" evidence="3">
    <location>
        <begin position="47"/>
        <end position="81"/>
    </location>
</feature>
<keyword evidence="5" id="KW-1185">Reference proteome</keyword>
<feature type="repeat" description="PPR" evidence="3">
    <location>
        <begin position="365"/>
        <end position="399"/>
    </location>
</feature>
<feature type="repeat" description="PPR" evidence="3">
    <location>
        <begin position="435"/>
        <end position="469"/>
    </location>
</feature>
<dbReference type="InterPro" id="IPR050667">
    <property type="entry name" value="PPR-containing_protein"/>
</dbReference>
<dbReference type="NCBIfam" id="TIGR00756">
    <property type="entry name" value="PPR"/>
    <property type="match status" value="6"/>
</dbReference>
<evidence type="ECO:0000313" key="5">
    <source>
        <dbReference type="Proteomes" id="UP000325081"/>
    </source>
</evidence>
<dbReference type="Proteomes" id="UP000325081">
    <property type="component" value="Unassembled WGS sequence"/>
</dbReference>
<sequence length="518" mass="58232">MNLMKKHGVKPEISIYNVGIKSLCKLGRSDEGRALLGGIVSKGIKPNRATYMNLIYGFCREGKLEVAKGLFGEMVGKGLELEPVCYFMLVFFMVKWGDFEAARDVCRECMAKGWVPDMTTGKLLVSGLVGIRKVDDAREIIRHVKEDFQRKRDKWRWLAYVTGVREPDPARIPHIFHSTSLTPASQFHRLVYTKAISKLRDSNDPDSIRILLRDSMERLSTRKSEHLISQFIVLYGRGGLVGDAVDLFDQMPAMGVNRNVKTLNSLLYSCFLARDYTEMARIFRDFPRKYGLEPDLDTYNSVLKGFCDGGRSSEAHAILAQMEGKNVKPNLTTFATVIAGFYMEEKNDEVGKIMNLMKKHGLKPGISIYNVRIKSLCKLGRSDEARALLGGIVSKGIKPNRATYGNLIYGFCREGKLEVAKGLFGEMVGKDLEPEPVCYFTLVFFMCKGGDFEAALDVCREVMGKGWVPNMTTMKLLVDGLVGMGKVDEAREIIGLVKEKFQRNSDKWSEVEDGLPKL</sequence>
<dbReference type="AlphaFoldDB" id="A0A5A7R9F7"/>
<dbReference type="PROSITE" id="PS51375">
    <property type="entry name" value="PPR"/>
    <property type="match status" value="7"/>
</dbReference>
<dbReference type="EMBL" id="BKCP01010514">
    <property type="protein sequence ID" value="GER52964.1"/>
    <property type="molecule type" value="Genomic_DNA"/>
</dbReference>
<dbReference type="Pfam" id="PF01535">
    <property type="entry name" value="PPR"/>
    <property type="match status" value="1"/>
</dbReference>
<evidence type="ECO:0000256" key="1">
    <source>
        <dbReference type="ARBA" id="ARBA00007626"/>
    </source>
</evidence>
<name>A0A5A7R9F7_STRAF</name>
<feature type="repeat" description="PPR" evidence="3">
    <location>
        <begin position="330"/>
        <end position="364"/>
    </location>
</feature>
<protein>
    <submittedName>
        <fullName evidence="4">Pentatricopeptide repeat-containing protein</fullName>
    </submittedName>
</protein>
<evidence type="ECO:0000313" key="4">
    <source>
        <dbReference type="EMBL" id="GER52964.1"/>
    </source>
</evidence>
<dbReference type="InterPro" id="IPR011990">
    <property type="entry name" value="TPR-like_helical_dom_sf"/>
</dbReference>
<dbReference type="Pfam" id="PF12854">
    <property type="entry name" value="PPR_1"/>
    <property type="match status" value="2"/>
</dbReference>
<organism evidence="4 5">
    <name type="scientific">Striga asiatica</name>
    <name type="common">Asiatic witchweed</name>
    <name type="synonym">Buchnera asiatica</name>
    <dbReference type="NCBI Taxonomy" id="4170"/>
    <lineage>
        <taxon>Eukaryota</taxon>
        <taxon>Viridiplantae</taxon>
        <taxon>Streptophyta</taxon>
        <taxon>Embryophyta</taxon>
        <taxon>Tracheophyta</taxon>
        <taxon>Spermatophyta</taxon>
        <taxon>Magnoliopsida</taxon>
        <taxon>eudicotyledons</taxon>
        <taxon>Gunneridae</taxon>
        <taxon>Pentapetalae</taxon>
        <taxon>asterids</taxon>
        <taxon>lamiids</taxon>
        <taxon>Lamiales</taxon>
        <taxon>Orobanchaceae</taxon>
        <taxon>Buchnereae</taxon>
        <taxon>Striga</taxon>
    </lineage>
</organism>